<dbReference type="GO" id="GO:0003676">
    <property type="term" value="F:nucleic acid binding"/>
    <property type="evidence" value="ECO:0007669"/>
    <property type="project" value="InterPro"/>
</dbReference>
<proteinExistence type="predicted"/>
<evidence type="ECO:0000313" key="4">
    <source>
        <dbReference type="EMBL" id="RKU42694.1"/>
    </source>
</evidence>
<feature type="region of interest" description="Disordered" evidence="2">
    <location>
        <begin position="1093"/>
        <end position="1190"/>
    </location>
</feature>
<dbReference type="STRING" id="177199.A0A420Y479"/>
<feature type="compositionally biased region" description="Polar residues" evidence="2">
    <location>
        <begin position="836"/>
        <end position="849"/>
    </location>
</feature>
<feature type="region of interest" description="Disordered" evidence="2">
    <location>
        <begin position="1018"/>
        <end position="1075"/>
    </location>
</feature>
<keyword evidence="1" id="KW-0479">Metal-binding</keyword>
<dbReference type="Gene3D" id="4.10.60.10">
    <property type="entry name" value="Zinc finger, CCHC-type"/>
    <property type="match status" value="1"/>
</dbReference>
<feature type="region of interest" description="Disordered" evidence="2">
    <location>
        <begin position="292"/>
        <end position="312"/>
    </location>
</feature>
<dbReference type="InterPro" id="IPR001878">
    <property type="entry name" value="Znf_CCHC"/>
</dbReference>
<feature type="region of interest" description="Disordered" evidence="2">
    <location>
        <begin position="836"/>
        <end position="887"/>
    </location>
</feature>
<feature type="compositionally biased region" description="Basic and acidic residues" evidence="2">
    <location>
        <begin position="1110"/>
        <end position="1133"/>
    </location>
</feature>
<dbReference type="EMBL" id="QVQW01000053">
    <property type="protein sequence ID" value="RKU42694.1"/>
    <property type="molecule type" value="Genomic_DNA"/>
</dbReference>
<feature type="compositionally biased region" description="Polar residues" evidence="2">
    <location>
        <begin position="292"/>
        <end position="308"/>
    </location>
</feature>
<keyword evidence="1" id="KW-0862">Zinc</keyword>
<dbReference type="SUPFAM" id="SSF57756">
    <property type="entry name" value="Retrovirus zinc finger-like domains"/>
    <property type="match status" value="1"/>
</dbReference>
<dbReference type="OrthoDB" id="2322499at2759"/>
<feature type="region of interest" description="Disordered" evidence="2">
    <location>
        <begin position="169"/>
        <end position="221"/>
    </location>
</feature>
<dbReference type="Proteomes" id="UP000275385">
    <property type="component" value="Unassembled WGS sequence"/>
</dbReference>
<reference evidence="4 5" key="1">
    <citation type="submission" date="2018-08" db="EMBL/GenBank/DDBJ databases">
        <title>Draft genome of the lignicolous fungus Coniochaeta pulveracea.</title>
        <authorList>
            <person name="Borstlap C.J."/>
            <person name="De Witt R.N."/>
            <person name="Botha A."/>
            <person name="Volschenk H."/>
        </authorList>
    </citation>
    <scope>NUCLEOTIDE SEQUENCE [LARGE SCALE GENOMIC DNA]</scope>
    <source>
        <strain evidence="4 5">CAB683</strain>
    </source>
</reference>
<gene>
    <name evidence="4" type="ORF">DL546_005756</name>
</gene>
<accession>A0A420Y479</accession>
<comment type="caution">
    <text evidence="4">The sequence shown here is derived from an EMBL/GenBank/DDBJ whole genome shotgun (WGS) entry which is preliminary data.</text>
</comment>
<evidence type="ECO:0000313" key="5">
    <source>
        <dbReference type="Proteomes" id="UP000275385"/>
    </source>
</evidence>
<feature type="domain" description="CCHC-type" evidence="3">
    <location>
        <begin position="966"/>
        <end position="982"/>
    </location>
</feature>
<feature type="region of interest" description="Disordered" evidence="2">
    <location>
        <begin position="1360"/>
        <end position="1387"/>
    </location>
</feature>
<feature type="region of interest" description="Disordered" evidence="2">
    <location>
        <begin position="909"/>
        <end position="970"/>
    </location>
</feature>
<dbReference type="Pfam" id="PF25422">
    <property type="entry name" value="DUF7892"/>
    <property type="match status" value="1"/>
</dbReference>
<feature type="compositionally biased region" description="Polar residues" evidence="2">
    <location>
        <begin position="1048"/>
        <end position="1060"/>
    </location>
</feature>
<dbReference type="PROSITE" id="PS50158">
    <property type="entry name" value="ZF_CCHC"/>
    <property type="match status" value="1"/>
</dbReference>
<name>A0A420Y479_9PEZI</name>
<sequence>MPAPLRCMSELQMWRLICSTRCEECGRAATCAAAPAISNTEHGPGFDGVSVVWPLGIRVCGPCLLKKTVKEIDLRLSPTFASPLFPALPFALITKDLNVVSSSRIEQGQVPLEPETTKLYLQSDVEELEKEFASVKALGTGTMEEWFKGLPQRGQKSLATSRKWEKWASSGGLRQVQSRTAPLRSHTDSQAGTGAGLPPAVGQPATNQPATTPFVRHSGRTKEEVEALKAIRKAEIERRAALLDPPIASDVLQQMSTFQAAILIPTPLDEKAWNVLMPRLLAERLTVTASVDKTSEVPQSREASSQHLTPELPSHLEATLASTKAAKDAIDQQWEEVQAPLRAEIVRYADEYIRDSWDSGDRINKENCSRFAAETLVHIRKRFYDRVAQDAAEAEAGGKKSVVDPPEGPFTQKLTLENMKWIFEYKIKPLTQPFKKEIFYCNGCPGKPFGFEGVNQHYAAKHTNALSSGNIVVHWRAEWPEVPPFQPEGRSKPVVPGPSLPALPLAAPPSATIPPLTYNGNGYIPQPLPVAPSGGQPYAPGQLPGSTYSSQPYAGPYGQQYPGFQGPPTAYPPGPPGIPPQMYATQPPTTWTPAAPPPFSLYPNSRPPTNGYPAPPGYQQSMLPGPPPSAVVAPYSYPPGGGYAPVPNYKFQLENIARDSREVWNATNNIKDLPGSVRVQTTIFHVVKRFRSKFSEAPSLAMFQDGLSNNKDMRSLRHINALVCKACLLSLGNASSIEKDRDSYSLPQLVNHFQAKHVELMVQTAPNLPPLDWTTDMVSLPGHHVMARLPSIIGADVQKHKLFSDAFPEFFEPPAHMQVPPPYGNALQRAPSYQLQPSYGQDASRPSSVDNHENFYGPNANPAARPPPIYPEGGDQQGSYPPQHYDQAPAVSDYTAAISAASAAVAHDTPGHIEHGGLSSQNTRAANDVNGQRGNKSSKNTNTRARDNDNGDRSREQSRVTTRNDRCRKCSKRGHFARDCPENNAQKEIKVQVEVEEQRREQEIRAIWAADRANLARSETVKEQPAAAQKSRAQVPPPGNKRSGHNYPAQQKDTMSSVRTGPTHLGITHPPREESNLLDVLDMHLDQAERERPAYQDRMLDASRLPGVRRAPEAQQRHERSRFEQPSRLDHQRSPRSRYQAPQGPAYRELSPVGDRRVASTAEYQNRRAPEPVAGFPDMQRLEPQSYERRYREEEVAYESVSSHDYRPIPESLPPTSRPTGQLYEIIELEDEQGPYLLQRPIRFAPPPARYDYEYEQESPGHREGPVRYGGRSLRLEAEPYVLREPADSHEPAYTRGTTHSHALPSEPTYTSRRTPAPEPAYSRAHQGTVSAHYSHIRREEYRVAQAVTRNHEGRVLRHYGEEEEYDPHNPAVSLYATGHRDGPNHG</sequence>
<evidence type="ECO:0000256" key="1">
    <source>
        <dbReference type="PROSITE-ProRule" id="PRU00047"/>
    </source>
</evidence>
<feature type="compositionally biased region" description="Basic and acidic residues" evidence="2">
    <location>
        <begin position="944"/>
        <end position="968"/>
    </location>
</feature>
<dbReference type="Pfam" id="PF00098">
    <property type="entry name" value="zf-CCHC"/>
    <property type="match status" value="1"/>
</dbReference>
<organism evidence="4 5">
    <name type="scientific">Coniochaeta pulveracea</name>
    <dbReference type="NCBI Taxonomy" id="177199"/>
    <lineage>
        <taxon>Eukaryota</taxon>
        <taxon>Fungi</taxon>
        <taxon>Dikarya</taxon>
        <taxon>Ascomycota</taxon>
        <taxon>Pezizomycotina</taxon>
        <taxon>Sordariomycetes</taxon>
        <taxon>Sordariomycetidae</taxon>
        <taxon>Coniochaetales</taxon>
        <taxon>Coniochaetaceae</taxon>
        <taxon>Coniochaeta</taxon>
    </lineage>
</organism>
<dbReference type="InterPro" id="IPR057214">
    <property type="entry name" value="DUF7892"/>
</dbReference>
<protein>
    <recommendedName>
        <fullName evidence="3">CCHC-type domain-containing protein</fullName>
    </recommendedName>
</protein>
<evidence type="ECO:0000256" key="2">
    <source>
        <dbReference type="SAM" id="MobiDB-lite"/>
    </source>
</evidence>
<feature type="compositionally biased region" description="Polar residues" evidence="2">
    <location>
        <begin position="918"/>
        <end position="943"/>
    </location>
</feature>
<dbReference type="SMART" id="SM00343">
    <property type="entry name" value="ZnF_C2HC"/>
    <property type="match status" value="1"/>
</dbReference>
<dbReference type="InterPro" id="IPR036875">
    <property type="entry name" value="Znf_CCHC_sf"/>
</dbReference>
<feature type="region of interest" description="Disordered" evidence="2">
    <location>
        <begin position="1289"/>
        <end position="1329"/>
    </location>
</feature>
<keyword evidence="5" id="KW-1185">Reference proteome</keyword>
<dbReference type="GO" id="GO:0008270">
    <property type="term" value="F:zinc ion binding"/>
    <property type="evidence" value="ECO:0007669"/>
    <property type="project" value="UniProtKB-KW"/>
</dbReference>
<keyword evidence="1" id="KW-0863">Zinc-finger</keyword>
<evidence type="ECO:0000259" key="3">
    <source>
        <dbReference type="PROSITE" id="PS50158"/>
    </source>
</evidence>